<comment type="caution">
    <text evidence="8">The sequence shown here is derived from an EMBL/GenBank/DDBJ whole genome shotgun (WGS) entry which is preliminary data.</text>
</comment>
<dbReference type="PROSITE" id="PS00108">
    <property type="entry name" value="PROTEIN_KINASE_ST"/>
    <property type="match status" value="1"/>
</dbReference>
<accession>A0A6L3VVK7</accession>
<evidence type="ECO:0000256" key="2">
    <source>
        <dbReference type="ARBA" id="ARBA00022527"/>
    </source>
</evidence>
<evidence type="ECO:0000256" key="6">
    <source>
        <dbReference type="ARBA" id="ARBA00022840"/>
    </source>
</evidence>
<keyword evidence="6" id="KW-0067">ATP-binding</keyword>
<dbReference type="RefSeq" id="WP_151542053.1">
    <property type="nucleotide sequence ID" value="NZ_WBMR01000065.1"/>
</dbReference>
<feature type="domain" description="Protein kinase" evidence="7">
    <location>
        <begin position="11"/>
        <end position="259"/>
    </location>
</feature>
<sequence>MRLGARIAGRYRLVKGPVRGGTGEVWLAADERLGRPVVLKRALLGGDDAAFGRLRAEARALARFSHPHVVTLYDAVRTGTRGRAASWLVMEYVPGGSLADWPPIPAAAAARVGAQIADALAALHAEGIVHCDVKPGNIVVTEDGTAKLTDFGAAYRTGGRETITPNGAVSHTPAFAAPEVVVGRPEPASDVYSLGATVLALTTGEPPARDGGGPAAGDAGEPLAGIVAAMVRDDPAERPSPAEARALLDEAAGPAEPQLPLHLVPTLDGPSGGLAAADADADWDLTGGSASTWRKGTAFARRHPRLLTAGAAVAAAAVALALTPLFSGGGRADQPETDPSGTAAAASLIGDPRTADPCALTAAAALGRFGDTDLDDHYGNFDRCDVVVSSHKGGVVDVRVEFDDDAGTEQGARAKAAGRVRVDEEPLDGDECARILRLPGKDAGTAIDVIAHQEDGGPAQLCAIADVAAAGATAVLNRGPVPRRSPPLPAASLAQQDACTLLDARALDVVPGIDATDPDVDYARWGCSWHSTTRDIQVKLRFDQGQPLTAQDGRPTVLGGFPAYVEPDGDGDGSCLARLVYRTHPDRYGDKAVETVYLVVQGEAPAKQRCSLATGLAASAARSLPAPPRSG</sequence>
<dbReference type="EMBL" id="WBMR01000065">
    <property type="protein sequence ID" value="KAB2378991.1"/>
    <property type="molecule type" value="Genomic_DNA"/>
</dbReference>
<dbReference type="Pfam" id="PF00069">
    <property type="entry name" value="Pkinase"/>
    <property type="match status" value="1"/>
</dbReference>
<organism evidence="8 9">
    <name type="scientific">Actinomadura montaniterrae</name>
    <dbReference type="NCBI Taxonomy" id="1803903"/>
    <lineage>
        <taxon>Bacteria</taxon>
        <taxon>Bacillati</taxon>
        <taxon>Actinomycetota</taxon>
        <taxon>Actinomycetes</taxon>
        <taxon>Streptosporangiales</taxon>
        <taxon>Thermomonosporaceae</taxon>
        <taxon>Actinomadura</taxon>
    </lineage>
</organism>
<evidence type="ECO:0000256" key="3">
    <source>
        <dbReference type="ARBA" id="ARBA00022679"/>
    </source>
</evidence>
<protein>
    <recommendedName>
        <fullName evidence="1">non-specific serine/threonine protein kinase</fullName>
        <ecNumber evidence="1">2.7.11.1</ecNumber>
    </recommendedName>
</protein>
<name>A0A6L3VVK7_9ACTN</name>
<proteinExistence type="predicted"/>
<dbReference type="AlphaFoldDB" id="A0A6L3VVK7"/>
<keyword evidence="4" id="KW-0547">Nucleotide-binding</keyword>
<gene>
    <name evidence="8" type="ORF">F9B16_22305</name>
</gene>
<dbReference type="OrthoDB" id="9762169at2"/>
<keyword evidence="3" id="KW-0808">Transferase</keyword>
<dbReference type="EC" id="2.7.11.1" evidence="1"/>
<dbReference type="InterPro" id="IPR011009">
    <property type="entry name" value="Kinase-like_dom_sf"/>
</dbReference>
<dbReference type="InterPro" id="IPR008271">
    <property type="entry name" value="Ser/Thr_kinase_AS"/>
</dbReference>
<dbReference type="Proteomes" id="UP000483004">
    <property type="component" value="Unassembled WGS sequence"/>
</dbReference>
<keyword evidence="2 8" id="KW-0723">Serine/threonine-protein kinase</keyword>
<evidence type="ECO:0000259" key="7">
    <source>
        <dbReference type="PROSITE" id="PS50011"/>
    </source>
</evidence>
<dbReference type="PROSITE" id="PS50011">
    <property type="entry name" value="PROTEIN_KINASE_DOM"/>
    <property type="match status" value="1"/>
</dbReference>
<dbReference type="Gene3D" id="1.10.510.10">
    <property type="entry name" value="Transferase(Phosphotransferase) domain 1"/>
    <property type="match status" value="1"/>
</dbReference>
<dbReference type="GO" id="GO:0005524">
    <property type="term" value="F:ATP binding"/>
    <property type="evidence" value="ECO:0007669"/>
    <property type="project" value="UniProtKB-KW"/>
</dbReference>
<evidence type="ECO:0000313" key="9">
    <source>
        <dbReference type="Proteomes" id="UP000483004"/>
    </source>
</evidence>
<evidence type="ECO:0000256" key="4">
    <source>
        <dbReference type="ARBA" id="ARBA00022741"/>
    </source>
</evidence>
<dbReference type="Gene3D" id="3.30.200.20">
    <property type="entry name" value="Phosphorylase Kinase, domain 1"/>
    <property type="match status" value="1"/>
</dbReference>
<evidence type="ECO:0000313" key="8">
    <source>
        <dbReference type="EMBL" id="KAB2378991.1"/>
    </source>
</evidence>
<dbReference type="InterPro" id="IPR000719">
    <property type="entry name" value="Prot_kinase_dom"/>
</dbReference>
<reference evidence="8 9" key="1">
    <citation type="submission" date="2019-09" db="EMBL/GenBank/DDBJ databases">
        <title>Actinomadura physcomitrii sp. nov., a novel actinomycete isolated from moss [Physcomitrium sphaericum (Ludw) Fuernr].</title>
        <authorList>
            <person name="Liu C."/>
            <person name="Zhuang X."/>
        </authorList>
    </citation>
    <scope>NUCLEOTIDE SEQUENCE [LARGE SCALE GENOMIC DNA]</scope>
    <source>
        <strain evidence="8 9">CYP1-1B</strain>
    </source>
</reference>
<dbReference type="PANTHER" id="PTHR43289:SF6">
    <property type="entry name" value="SERINE_THREONINE-PROTEIN KINASE NEKL-3"/>
    <property type="match status" value="1"/>
</dbReference>
<dbReference type="CDD" id="cd14014">
    <property type="entry name" value="STKc_PknB_like"/>
    <property type="match status" value="1"/>
</dbReference>
<keyword evidence="5 8" id="KW-0418">Kinase</keyword>
<dbReference type="SUPFAM" id="SSF56112">
    <property type="entry name" value="Protein kinase-like (PK-like)"/>
    <property type="match status" value="1"/>
</dbReference>
<dbReference type="SMART" id="SM00220">
    <property type="entry name" value="S_TKc"/>
    <property type="match status" value="1"/>
</dbReference>
<evidence type="ECO:0000256" key="5">
    <source>
        <dbReference type="ARBA" id="ARBA00022777"/>
    </source>
</evidence>
<evidence type="ECO:0000256" key="1">
    <source>
        <dbReference type="ARBA" id="ARBA00012513"/>
    </source>
</evidence>
<dbReference type="GO" id="GO:0004674">
    <property type="term" value="F:protein serine/threonine kinase activity"/>
    <property type="evidence" value="ECO:0007669"/>
    <property type="project" value="UniProtKB-KW"/>
</dbReference>
<keyword evidence="9" id="KW-1185">Reference proteome</keyword>
<dbReference type="PANTHER" id="PTHR43289">
    <property type="entry name" value="MITOGEN-ACTIVATED PROTEIN KINASE KINASE KINASE 20-RELATED"/>
    <property type="match status" value="1"/>
</dbReference>